<sequence>MRNLYLIVCFWPIFLWGQDYQIHGEVYDYESHELVLGQPVLLLPDSLGQLTDTEGHFHFEFSGKLGDSLELQAFGEQGIFVSKRFVLGLKKDIHLHLYLAADADCLRCQEVDVVLVQEQDLGPKPQPSQELLNAEDIQENLAGNLAQTLAEIPGVSALSVGVGIAKPIIRGQMGNRVQLLEGNLAQEGQQWGTDHGLSIDALSVGRMELTKGAGSLRYGSDALGGSIRLLPTKVAPHNSWQGQVLLLGKSNNEHWGVNLQLSRNWHNYFWQLQYSEQRYGDYRVPADEFVYQGFVLPLYEERLKNTAGQERSGKMVLGKLWKKGGLRWTNSLYQMKGGLFSGAMGIPRAYDLQPDGNWRDIDFPSQAIRHFKSFLNFNYQLSKEKALYIDLGWQQNLREEFAFPHLHNRPADANDRLALALNLSTFSGRLELRQNYKSWELAYGISGQSQSNKRGGFDFLIPAFEQQKLGSFALGHWVNKEERLGLDFGLRLDYQQLQSTAFSQSFDVDGQNISLGAGALERQFWGSSASVGLWKKLNAWSNIQGQFSKSFRPPHPVELLSDGVHHGSFRHEKGDSSLGPESGYQFDASWSWRKGNFGLLAEAYAHYFDGYLYLSPAPRFSPLPDAGQLYEYEQQDAMFSGLELRYDYRYKGFKWKQSLEYLYSYGLETDLPLPFSPPFSVRSQLAWSKDWAPKKGLKAVEIALGHRYWAAQNWVARNEKSTPAASLWDLRLDLDFVWGKQPLSVRFLAQNLFNTPYLAHLSRYRQLELPEQGRNIQLQLRLPIIVRG</sequence>
<proteinExistence type="predicted"/>
<organism evidence="9 10">
    <name type="scientific">Saprospira grandis DSM 2844</name>
    <dbReference type="NCBI Taxonomy" id="694433"/>
    <lineage>
        <taxon>Bacteria</taxon>
        <taxon>Pseudomonadati</taxon>
        <taxon>Bacteroidota</taxon>
        <taxon>Saprospiria</taxon>
        <taxon>Saprospirales</taxon>
        <taxon>Saprospiraceae</taxon>
        <taxon>Saprospira</taxon>
    </lineage>
</organism>
<keyword evidence="7" id="KW-0998">Cell outer membrane</keyword>
<dbReference type="OrthoDB" id="9795928at2"/>
<dbReference type="SUPFAM" id="SSF56935">
    <property type="entry name" value="Porins"/>
    <property type="match status" value="1"/>
</dbReference>
<dbReference type="InterPro" id="IPR037066">
    <property type="entry name" value="Plug_dom_sf"/>
</dbReference>
<dbReference type="AlphaFoldDB" id="J1I379"/>
<dbReference type="Gene3D" id="2.170.130.10">
    <property type="entry name" value="TonB-dependent receptor, plug domain"/>
    <property type="match status" value="1"/>
</dbReference>
<dbReference type="GO" id="GO:0015344">
    <property type="term" value="F:siderophore uptake transmembrane transporter activity"/>
    <property type="evidence" value="ECO:0007669"/>
    <property type="project" value="TreeGrafter"/>
</dbReference>
<dbReference type="GO" id="GO:0044718">
    <property type="term" value="P:siderophore transmembrane transport"/>
    <property type="evidence" value="ECO:0007669"/>
    <property type="project" value="TreeGrafter"/>
</dbReference>
<evidence type="ECO:0000256" key="4">
    <source>
        <dbReference type="ARBA" id="ARBA00022692"/>
    </source>
</evidence>
<keyword evidence="3" id="KW-1134">Transmembrane beta strand</keyword>
<comment type="subcellular location">
    <subcellularLocation>
        <location evidence="1">Cell outer membrane</location>
        <topology evidence="1">Multi-pass membrane protein</topology>
    </subcellularLocation>
</comment>
<keyword evidence="5" id="KW-0732">Signal</keyword>
<dbReference type="InterPro" id="IPR036942">
    <property type="entry name" value="Beta-barrel_TonB_sf"/>
</dbReference>
<feature type="domain" description="TonB-dependent receptor plug" evidence="8">
    <location>
        <begin position="131"/>
        <end position="225"/>
    </location>
</feature>
<gene>
    <name evidence="9" type="ORF">SapgrDRAFT_1043</name>
</gene>
<evidence type="ECO:0000313" key="10">
    <source>
        <dbReference type="Proteomes" id="UP000005113"/>
    </source>
</evidence>
<dbReference type="InterPro" id="IPR039426">
    <property type="entry name" value="TonB-dep_rcpt-like"/>
</dbReference>
<dbReference type="Pfam" id="PF07715">
    <property type="entry name" value="Plug"/>
    <property type="match status" value="1"/>
</dbReference>
<reference evidence="10" key="1">
    <citation type="journal article" date="2012" name="Stand. Genomic Sci.">
        <title>Permanent draft genome sequence of the gliding predator Saprospira grandis strain Sa g1 (= HR1).</title>
        <authorList>
            <person name="Mavromatis K."/>
            <person name="Chertkov O."/>
            <person name="Lapidus A."/>
            <person name="Nolan M."/>
            <person name="Lucas S."/>
            <person name="Tice H."/>
            <person name="Del Rio T.G."/>
            <person name="Cheng J.F."/>
            <person name="Han C."/>
            <person name="Tapia R."/>
            <person name="Bruce D."/>
            <person name="Goodwin L.A."/>
            <person name="Pitluck S."/>
            <person name="Huntemann M."/>
            <person name="Liolios K."/>
            <person name="Pagani I."/>
            <person name="Ivanova N."/>
            <person name="Mikhailova N."/>
            <person name="Pati A."/>
            <person name="Chen A."/>
            <person name="Palaniappan K."/>
            <person name="Land M."/>
            <person name="Brambilla E.M."/>
            <person name="Rohde M."/>
            <person name="Spring S."/>
            <person name="Goker M."/>
            <person name="Detter J.C."/>
            <person name="Bristow J."/>
            <person name="Eisen J.A."/>
            <person name="Markowitz V."/>
            <person name="Hugenholtz P."/>
            <person name="Kyrpides N.C."/>
            <person name="Klenk H.P."/>
            <person name="Woyke T."/>
        </authorList>
    </citation>
    <scope>NUCLEOTIDE SEQUENCE [LARGE SCALE GENOMIC DNA]</scope>
    <source>
        <strain evidence="10">DSM 2844</strain>
    </source>
</reference>
<evidence type="ECO:0000313" key="9">
    <source>
        <dbReference type="EMBL" id="EJF52768.1"/>
    </source>
</evidence>
<protein>
    <submittedName>
        <fullName evidence="9">Outer membrane receptor protein</fullName>
    </submittedName>
</protein>
<dbReference type="Proteomes" id="UP000005113">
    <property type="component" value="Unassembled WGS sequence"/>
</dbReference>
<evidence type="ECO:0000256" key="1">
    <source>
        <dbReference type="ARBA" id="ARBA00004571"/>
    </source>
</evidence>
<dbReference type="RefSeq" id="WP_002657966.1">
    <property type="nucleotide sequence ID" value="NZ_JH719942.1"/>
</dbReference>
<dbReference type="PANTHER" id="PTHR30069">
    <property type="entry name" value="TONB-DEPENDENT OUTER MEMBRANE RECEPTOR"/>
    <property type="match status" value="1"/>
</dbReference>
<dbReference type="InterPro" id="IPR012910">
    <property type="entry name" value="Plug_dom"/>
</dbReference>
<dbReference type="PANTHER" id="PTHR30069:SF29">
    <property type="entry name" value="HEMOGLOBIN AND HEMOGLOBIN-HAPTOGLOBIN-BINDING PROTEIN 1-RELATED"/>
    <property type="match status" value="1"/>
</dbReference>
<accession>J1I379</accession>
<evidence type="ECO:0000256" key="5">
    <source>
        <dbReference type="ARBA" id="ARBA00022729"/>
    </source>
</evidence>
<dbReference type="GO" id="GO:0009279">
    <property type="term" value="C:cell outer membrane"/>
    <property type="evidence" value="ECO:0007669"/>
    <property type="project" value="UniProtKB-SubCell"/>
</dbReference>
<dbReference type="Gene3D" id="2.40.170.20">
    <property type="entry name" value="TonB-dependent receptor, beta-barrel domain"/>
    <property type="match status" value="1"/>
</dbReference>
<keyword evidence="4" id="KW-0812">Transmembrane</keyword>
<evidence type="ECO:0000259" key="8">
    <source>
        <dbReference type="Pfam" id="PF07715"/>
    </source>
</evidence>
<evidence type="ECO:0000256" key="2">
    <source>
        <dbReference type="ARBA" id="ARBA00022448"/>
    </source>
</evidence>
<evidence type="ECO:0000256" key="7">
    <source>
        <dbReference type="ARBA" id="ARBA00023237"/>
    </source>
</evidence>
<keyword evidence="6" id="KW-0472">Membrane</keyword>
<evidence type="ECO:0000256" key="6">
    <source>
        <dbReference type="ARBA" id="ARBA00023136"/>
    </source>
</evidence>
<keyword evidence="2" id="KW-0813">Transport</keyword>
<keyword evidence="9" id="KW-0675">Receptor</keyword>
<dbReference type="HOGENOM" id="CLU_008287_10_0_10"/>
<name>J1I379_9BACT</name>
<evidence type="ECO:0000256" key="3">
    <source>
        <dbReference type="ARBA" id="ARBA00022452"/>
    </source>
</evidence>
<dbReference type="EMBL" id="JH719942">
    <property type="protein sequence ID" value="EJF52768.1"/>
    <property type="molecule type" value="Genomic_DNA"/>
</dbReference>